<evidence type="ECO:0000313" key="6">
    <source>
        <dbReference type="EMBL" id="ADP83899.1"/>
    </source>
</evidence>
<evidence type="ECO:0000256" key="2">
    <source>
        <dbReference type="ARBA" id="ARBA00023125"/>
    </source>
</evidence>
<keyword evidence="7" id="KW-1185">Reference proteome</keyword>
<feature type="region of interest" description="Disordered" evidence="4">
    <location>
        <begin position="157"/>
        <end position="198"/>
    </location>
</feature>
<name>E3IYF4_PSEI1</name>
<reference evidence="6 7" key="1">
    <citation type="submission" date="2010-10" db="EMBL/GenBank/DDBJ databases">
        <title>Complete sequence of Frankia sp. EuI1c.</title>
        <authorList>
            <consortium name="US DOE Joint Genome Institute"/>
            <person name="Lucas S."/>
            <person name="Copeland A."/>
            <person name="Lapidus A."/>
            <person name="Cheng J.-F."/>
            <person name="Bruce D."/>
            <person name="Goodwin L."/>
            <person name="Pitluck S."/>
            <person name="Chertkov O."/>
            <person name="Detter J.C."/>
            <person name="Han C."/>
            <person name="Tapia R."/>
            <person name="Land M."/>
            <person name="Hauser L."/>
            <person name="Jeffries C."/>
            <person name="Kyrpides N."/>
            <person name="Ivanova N."/>
            <person name="Mikhailova N."/>
            <person name="Beauchemin N."/>
            <person name="Sen A."/>
            <person name="Sur S.A."/>
            <person name="Gtari M."/>
            <person name="Wall L."/>
            <person name="Tisa L."/>
            <person name="Woyke T."/>
        </authorList>
    </citation>
    <scope>NUCLEOTIDE SEQUENCE [LARGE SCALE GENOMIC DNA]</scope>
    <source>
        <strain evidence="7">DSM 45817 / CECT 9037 / EuI1c</strain>
    </source>
</reference>
<keyword evidence="2" id="KW-0238">DNA-binding</keyword>
<dbReference type="EMBL" id="CP002299">
    <property type="protein sequence ID" value="ADP83899.1"/>
    <property type="molecule type" value="Genomic_DNA"/>
</dbReference>
<gene>
    <name evidence="6" type="ordered locus">FraEuI1c_5915</name>
</gene>
<keyword evidence="3" id="KW-0804">Transcription</keyword>
<evidence type="ECO:0000256" key="4">
    <source>
        <dbReference type="SAM" id="MobiDB-lite"/>
    </source>
</evidence>
<sequence>MEAPATPPSRAGTPPLLTAPRPCSIARALEIVGERWSLLVIREVTLGVRRFDAIQAATGAPRAVLTDRLANLVRAGVLDRVSYREDGTRARPEYRLTQAGRELSPVLTALRQWGDRHLSDEAGPPATFTHVGCGAPVRVQHVCAAGHLIDDAREVVRTTREAQAAETQNAETQNAETRDAETSATETPSDLRPASPAT</sequence>
<accession>E3IYF4</accession>
<evidence type="ECO:0000256" key="1">
    <source>
        <dbReference type="ARBA" id="ARBA00023015"/>
    </source>
</evidence>
<keyword evidence="1" id="KW-0805">Transcription regulation</keyword>
<dbReference type="InterPro" id="IPR002577">
    <property type="entry name" value="HTH_HxlR"/>
</dbReference>
<dbReference type="InterPro" id="IPR036390">
    <property type="entry name" value="WH_DNA-bd_sf"/>
</dbReference>
<evidence type="ECO:0000259" key="5">
    <source>
        <dbReference type="PROSITE" id="PS51118"/>
    </source>
</evidence>
<feature type="domain" description="HTH hxlR-type" evidence="5">
    <location>
        <begin position="23"/>
        <end position="122"/>
    </location>
</feature>
<dbReference type="PROSITE" id="PS51118">
    <property type="entry name" value="HTH_HXLR"/>
    <property type="match status" value="1"/>
</dbReference>
<dbReference type="Gene3D" id="1.10.10.10">
    <property type="entry name" value="Winged helix-like DNA-binding domain superfamily/Winged helix DNA-binding domain"/>
    <property type="match status" value="1"/>
</dbReference>
<dbReference type="PANTHER" id="PTHR33204">
    <property type="entry name" value="TRANSCRIPTIONAL REGULATOR, MARR FAMILY"/>
    <property type="match status" value="1"/>
</dbReference>
<dbReference type="Pfam" id="PF01638">
    <property type="entry name" value="HxlR"/>
    <property type="match status" value="1"/>
</dbReference>
<dbReference type="RefSeq" id="WP_013427017.1">
    <property type="nucleotide sequence ID" value="NC_014666.1"/>
</dbReference>
<dbReference type="Proteomes" id="UP000002484">
    <property type="component" value="Chromosome"/>
</dbReference>
<dbReference type="InParanoid" id="E3IYF4"/>
<dbReference type="HOGENOM" id="CLU_111585_0_0_11"/>
<dbReference type="FunCoup" id="E3IYF4">
    <property type="interactions" value="11"/>
</dbReference>
<protein>
    <submittedName>
        <fullName evidence="6">Transcriptional regulator, HxlR family</fullName>
    </submittedName>
</protein>
<dbReference type="AlphaFoldDB" id="E3IYF4"/>
<feature type="compositionally biased region" description="Low complexity" evidence="4">
    <location>
        <begin position="161"/>
        <end position="175"/>
    </location>
</feature>
<dbReference type="SUPFAM" id="SSF46785">
    <property type="entry name" value="Winged helix' DNA-binding domain"/>
    <property type="match status" value="1"/>
</dbReference>
<proteinExistence type="predicted"/>
<dbReference type="OrthoDB" id="9792527at2"/>
<dbReference type="KEGG" id="fri:FraEuI1c_5915"/>
<dbReference type="PANTHER" id="PTHR33204:SF18">
    <property type="entry name" value="TRANSCRIPTIONAL REGULATORY PROTEIN"/>
    <property type="match status" value="1"/>
</dbReference>
<dbReference type="GO" id="GO:0003677">
    <property type="term" value="F:DNA binding"/>
    <property type="evidence" value="ECO:0007669"/>
    <property type="project" value="UniProtKB-KW"/>
</dbReference>
<evidence type="ECO:0000313" key="7">
    <source>
        <dbReference type="Proteomes" id="UP000002484"/>
    </source>
</evidence>
<dbReference type="STRING" id="298654.FraEuI1c_5915"/>
<organism evidence="6 7">
    <name type="scientific">Pseudofrankia inefficax (strain DSM 45817 / CECT 9037 / DDB 130130 / EuI1c)</name>
    <name type="common">Frankia inefficax</name>
    <dbReference type="NCBI Taxonomy" id="298654"/>
    <lineage>
        <taxon>Bacteria</taxon>
        <taxon>Bacillati</taxon>
        <taxon>Actinomycetota</taxon>
        <taxon>Actinomycetes</taxon>
        <taxon>Frankiales</taxon>
        <taxon>Frankiaceae</taxon>
        <taxon>Pseudofrankia</taxon>
    </lineage>
</organism>
<evidence type="ECO:0000256" key="3">
    <source>
        <dbReference type="ARBA" id="ARBA00023163"/>
    </source>
</evidence>
<dbReference type="eggNOG" id="COG1733">
    <property type="taxonomic scope" value="Bacteria"/>
</dbReference>
<dbReference type="InterPro" id="IPR036388">
    <property type="entry name" value="WH-like_DNA-bd_sf"/>
</dbReference>